<keyword evidence="1" id="KW-0472">Membrane</keyword>
<dbReference type="AlphaFoldDB" id="M0I0B3"/>
<accession>M0I0B3</accession>
<dbReference type="EMBL" id="AOLK01000005">
    <property type="protein sequence ID" value="ELZ88829.1"/>
    <property type="molecule type" value="Genomic_DNA"/>
</dbReference>
<dbReference type="RefSeq" id="WP_008322143.1">
    <property type="nucleotide sequence ID" value="NZ_AOLK01000005.1"/>
</dbReference>
<protein>
    <submittedName>
        <fullName evidence="2">Uncharacterized protein</fullName>
    </submittedName>
</protein>
<reference evidence="2 3" key="1">
    <citation type="journal article" date="2014" name="PLoS Genet.">
        <title>Phylogenetically driven sequencing of extremely halophilic archaea reveals strategies for static and dynamic osmo-response.</title>
        <authorList>
            <person name="Becker E.A."/>
            <person name="Seitzer P.M."/>
            <person name="Tritt A."/>
            <person name="Larsen D."/>
            <person name="Krusor M."/>
            <person name="Yao A.I."/>
            <person name="Wu D."/>
            <person name="Madern D."/>
            <person name="Eisen J.A."/>
            <person name="Darling A.E."/>
            <person name="Facciotti M.T."/>
        </authorList>
    </citation>
    <scope>NUCLEOTIDE SEQUENCE [LARGE SCALE GENOMIC DNA]</scope>
    <source>
        <strain evidence="2 3">ATCC BAA-1513</strain>
    </source>
</reference>
<feature type="transmembrane region" description="Helical" evidence="1">
    <location>
        <begin position="235"/>
        <end position="261"/>
    </location>
</feature>
<dbReference type="Proteomes" id="UP000011612">
    <property type="component" value="Unassembled WGS sequence"/>
</dbReference>
<keyword evidence="1" id="KW-0812">Transmembrane</keyword>
<keyword evidence="3" id="KW-1185">Reference proteome</keyword>
<sequence>MSDAVASAGIAADLVRLRGYHTAVRVSYLKADGTTKSPADIDVLGLHRDGDTLAVECQAFGAPTAYPNWNTPRRTSELRTYVAALATNCGQILDPRFEDVTAFDTVWIVFKGFFATAADQGRTGVKASLDAFANELAQGFGVAVRLVPSHRLFQDLVAAVAADMTVRRRRYAGPALELVRHLCAIAIHRPAEIDALADAVMTAVDEQCTHLDARWSAHGFRCGFSGGRWLCCGCLRWSCFCVVVPVVGASVVMAGLAAFYASLDMSLTTALDGEFRRANTAKIASATLDTPVRWSTR</sequence>
<proteinExistence type="predicted"/>
<evidence type="ECO:0000313" key="3">
    <source>
        <dbReference type="Proteomes" id="UP000011612"/>
    </source>
</evidence>
<comment type="caution">
    <text evidence="2">The sequence shown here is derived from an EMBL/GenBank/DDBJ whole genome shotgun (WGS) entry which is preliminary data.</text>
</comment>
<name>M0I0B3_HALEO</name>
<gene>
    <name evidence="2" type="ORF">C453_01160</name>
</gene>
<organism evidence="2 3">
    <name type="scientific">Haloferax elongans ATCC BAA-1513</name>
    <dbReference type="NCBI Taxonomy" id="1230453"/>
    <lineage>
        <taxon>Archaea</taxon>
        <taxon>Methanobacteriati</taxon>
        <taxon>Methanobacteriota</taxon>
        <taxon>Stenosarchaea group</taxon>
        <taxon>Halobacteria</taxon>
        <taxon>Halobacteriales</taxon>
        <taxon>Haloferacaceae</taxon>
        <taxon>Haloferax</taxon>
    </lineage>
</organism>
<evidence type="ECO:0000256" key="1">
    <source>
        <dbReference type="SAM" id="Phobius"/>
    </source>
</evidence>
<evidence type="ECO:0000313" key="2">
    <source>
        <dbReference type="EMBL" id="ELZ88829.1"/>
    </source>
</evidence>
<keyword evidence="1" id="KW-1133">Transmembrane helix</keyword>